<feature type="domain" description="SPOR" evidence="3">
    <location>
        <begin position="71"/>
        <end position="140"/>
    </location>
</feature>
<feature type="region of interest" description="Disordered" evidence="1">
    <location>
        <begin position="151"/>
        <end position="187"/>
    </location>
</feature>
<protein>
    <recommendedName>
        <fullName evidence="3">SPOR domain-containing protein</fullName>
    </recommendedName>
</protein>
<name>A0ABN8E8H7_9VIBR</name>
<keyword evidence="5" id="KW-1185">Reference proteome</keyword>
<keyword evidence="2" id="KW-0732">Signal</keyword>
<proteinExistence type="predicted"/>
<feature type="signal peptide" evidence="2">
    <location>
        <begin position="1"/>
        <end position="33"/>
    </location>
</feature>
<gene>
    <name evidence="4" type="ORF">VMF7928_04065</name>
</gene>
<dbReference type="EMBL" id="CAKLDM010000002">
    <property type="protein sequence ID" value="CAH0542059.1"/>
    <property type="molecule type" value="Genomic_DNA"/>
</dbReference>
<evidence type="ECO:0000313" key="5">
    <source>
        <dbReference type="Proteomes" id="UP000838748"/>
    </source>
</evidence>
<accession>A0ABN8E8H7</accession>
<dbReference type="InterPro" id="IPR007730">
    <property type="entry name" value="SPOR-like_dom"/>
</dbReference>
<reference evidence="4" key="1">
    <citation type="submission" date="2021-11" db="EMBL/GenBank/DDBJ databases">
        <authorList>
            <person name="Rodrigo-Torres L."/>
            <person name="Arahal R. D."/>
            <person name="Lucena T."/>
        </authorList>
    </citation>
    <scope>NUCLEOTIDE SEQUENCE</scope>
    <source>
        <strain evidence="4">CECT 7928</strain>
    </source>
</reference>
<evidence type="ECO:0000256" key="2">
    <source>
        <dbReference type="SAM" id="SignalP"/>
    </source>
</evidence>
<dbReference type="SUPFAM" id="SSF110997">
    <property type="entry name" value="Sporulation related repeat"/>
    <property type="match status" value="1"/>
</dbReference>
<evidence type="ECO:0000259" key="3">
    <source>
        <dbReference type="Pfam" id="PF05036"/>
    </source>
</evidence>
<comment type="caution">
    <text evidence="4">The sequence shown here is derived from an EMBL/GenBank/DDBJ whole genome shotgun (WGS) entry which is preliminary data.</text>
</comment>
<dbReference type="Pfam" id="PF05036">
    <property type="entry name" value="SPOR"/>
    <property type="match status" value="1"/>
</dbReference>
<dbReference type="InterPro" id="IPR036680">
    <property type="entry name" value="SPOR-like_sf"/>
</dbReference>
<evidence type="ECO:0000313" key="4">
    <source>
        <dbReference type="EMBL" id="CAH0542059.1"/>
    </source>
</evidence>
<evidence type="ECO:0000256" key="1">
    <source>
        <dbReference type="SAM" id="MobiDB-lite"/>
    </source>
</evidence>
<feature type="chain" id="PRO_5045593550" description="SPOR domain-containing protein" evidence="2">
    <location>
        <begin position="34"/>
        <end position="305"/>
    </location>
</feature>
<organism evidence="4 5">
    <name type="scientific">Vibrio marisflavi CECT 7928</name>
    <dbReference type="NCBI Taxonomy" id="634439"/>
    <lineage>
        <taxon>Bacteria</taxon>
        <taxon>Pseudomonadati</taxon>
        <taxon>Pseudomonadota</taxon>
        <taxon>Gammaproteobacteria</taxon>
        <taxon>Vibrionales</taxon>
        <taxon>Vibrionaceae</taxon>
        <taxon>Vibrio</taxon>
    </lineage>
</organism>
<sequence length="305" mass="34237">MNMKMEPSPFIRCAALSLIAVLSVLWTQSAAVAEGFLCNASQASDRQLAVLDTACPIGKGMWGKKAPKSKQSKFWIQCGILDTPMTLDVAKKLYKQITTDVWMKRDGKGYRCLIGPYKSFKQVNADLSNIKKIPRYRDSFIREVASKQARKSKARTVASPTNYARKSSELQAKPKLNSADQTRDDSPEIRAQTLIDGVVYRVPFLGEKSQQYYMEGDKPWSRLSYSTANQVCHRLGMKLPTVSEWDRLLGSKVMSDGSWPVYIPYWGDNKKGLFANGKTNQLKGDSLLNVVCVKQETRALAFRSP</sequence>
<dbReference type="InterPro" id="IPR016187">
    <property type="entry name" value="CTDL_fold"/>
</dbReference>
<dbReference type="Proteomes" id="UP000838748">
    <property type="component" value="Unassembled WGS sequence"/>
</dbReference>
<dbReference type="SUPFAM" id="SSF56436">
    <property type="entry name" value="C-type lectin-like"/>
    <property type="match status" value="1"/>
</dbReference>